<name>A0A1G5Q8M1_9GAMM</name>
<dbReference type="STRING" id="415747.SAMN03097708_01544"/>
<evidence type="ECO:0000313" key="8">
    <source>
        <dbReference type="EMBL" id="SCZ57916.1"/>
    </source>
</evidence>
<dbReference type="PANTHER" id="PTHR33284:SF1">
    <property type="entry name" value="RIBOSOMAL PROTEIN L25_GLN-TRNA SYNTHETASE, ANTI-CODON-BINDING DOMAIN-CONTAINING PROTEIN"/>
    <property type="match status" value="1"/>
</dbReference>
<dbReference type="AlphaFoldDB" id="A0A1G5Q8M1"/>
<reference evidence="8 9" key="1">
    <citation type="submission" date="2016-10" db="EMBL/GenBank/DDBJ databases">
        <authorList>
            <person name="de Groot N.N."/>
        </authorList>
    </citation>
    <scope>NUCLEOTIDE SEQUENCE [LARGE SCALE GENOMIC DNA]</scope>
    <source>
        <strain evidence="8 9">HLD2</strain>
    </source>
</reference>
<comment type="similarity">
    <text evidence="5">Belongs to the bacterial ribosomal protein bL25 family. CTC subfamily.</text>
</comment>
<evidence type="ECO:0000259" key="6">
    <source>
        <dbReference type="Pfam" id="PF01386"/>
    </source>
</evidence>
<dbReference type="HAMAP" id="MF_01336">
    <property type="entry name" value="Ribosomal_bL25"/>
    <property type="match status" value="1"/>
</dbReference>
<feature type="domain" description="Large ribosomal subunit protein bL25 L25" evidence="6">
    <location>
        <begin position="8"/>
        <end position="95"/>
    </location>
</feature>
<evidence type="ECO:0000256" key="4">
    <source>
        <dbReference type="ARBA" id="ARBA00023274"/>
    </source>
</evidence>
<keyword evidence="4 5" id="KW-0687">Ribonucleoprotein</keyword>
<keyword evidence="2 5" id="KW-0694">RNA-binding</keyword>
<comment type="subunit">
    <text evidence="5">Part of the 50S ribosomal subunit; part of the 5S rRNA/L5/L18/L25 subcomplex. Contacts the 5S rRNA. Binds to the 5S rRNA independently of L5 and L18.</text>
</comment>
<dbReference type="NCBIfam" id="NF004130">
    <property type="entry name" value="PRK05618.1-5"/>
    <property type="match status" value="1"/>
</dbReference>
<evidence type="ECO:0000313" key="9">
    <source>
        <dbReference type="Proteomes" id="UP000199648"/>
    </source>
</evidence>
<dbReference type="NCBIfam" id="NF004612">
    <property type="entry name" value="PRK05943.1"/>
    <property type="match status" value="1"/>
</dbReference>
<evidence type="ECO:0000256" key="5">
    <source>
        <dbReference type="HAMAP-Rule" id="MF_01334"/>
    </source>
</evidence>
<evidence type="ECO:0000256" key="1">
    <source>
        <dbReference type="ARBA" id="ARBA00022730"/>
    </source>
</evidence>
<dbReference type="Pfam" id="PF01386">
    <property type="entry name" value="Ribosomal_L25p"/>
    <property type="match status" value="1"/>
</dbReference>
<dbReference type="GO" id="GO:0006412">
    <property type="term" value="P:translation"/>
    <property type="evidence" value="ECO:0007669"/>
    <property type="project" value="UniProtKB-UniRule"/>
</dbReference>
<dbReference type="RefSeq" id="WP_092994910.1">
    <property type="nucleotide sequence ID" value="NZ_FMWD01000004.1"/>
</dbReference>
<protein>
    <recommendedName>
        <fullName evidence="5">Large ribosomal subunit protein bL25</fullName>
    </recommendedName>
    <alternativeName>
        <fullName evidence="5">General stress protein CTC</fullName>
    </alternativeName>
</protein>
<dbReference type="CDD" id="cd00495">
    <property type="entry name" value="Ribosomal_L25_TL5_CTC"/>
    <property type="match status" value="1"/>
</dbReference>
<dbReference type="InterPro" id="IPR020056">
    <property type="entry name" value="Rbsml_bL25/Gln-tRNA_synth_N"/>
</dbReference>
<dbReference type="NCBIfam" id="NF004128">
    <property type="entry name" value="PRK05618.1-2"/>
    <property type="match status" value="1"/>
</dbReference>
<organism evidence="8 9">
    <name type="scientific">Thiohalomonas denitrificans</name>
    <dbReference type="NCBI Taxonomy" id="415747"/>
    <lineage>
        <taxon>Bacteria</taxon>
        <taxon>Pseudomonadati</taxon>
        <taxon>Pseudomonadota</taxon>
        <taxon>Gammaproteobacteria</taxon>
        <taxon>Thiohalomonadales</taxon>
        <taxon>Thiohalomonadaceae</taxon>
        <taxon>Thiohalomonas</taxon>
    </lineage>
</organism>
<dbReference type="Gene3D" id="2.40.240.10">
    <property type="entry name" value="Ribosomal Protein L25, Chain P"/>
    <property type="match status" value="1"/>
</dbReference>
<dbReference type="Proteomes" id="UP000199648">
    <property type="component" value="Unassembled WGS sequence"/>
</dbReference>
<dbReference type="NCBIfam" id="TIGR00731">
    <property type="entry name" value="bL25_bact_ctc"/>
    <property type="match status" value="1"/>
</dbReference>
<dbReference type="GO" id="GO:0003735">
    <property type="term" value="F:structural constituent of ribosome"/>
    <property type="evidence" value="ECO:0007669"/>
    <property type="project" value="InterPro"/>
</dbReference>
<feature type="domain" description="Large ribosomal subunit protein bL25 beta" evidence="7">
    <location>
        <begin position="103"/>
        <end position="193"/>
    </location>
</feature>
<dbReference type="GO" id="GO:0022625">
    <property type="term" value="C:cytosolic large ribosomal subunit"/>
    <property type="evidence" value="ECO:0007669"/>
    <property type="project" value="TreeGrafter"/>
</dbReference>
<keyword evidence="1 5" id="KW-0699">rRNA-binding</keyword>
<evidence type="ECO:0000259" key="7">
    <source>
        <dbReference type="Pfam" id="PF14693"/>
    </source>
</evidence>
<dbReference type="InterPro" id="IPR001021">
    <property type="entry name" value="Ribosomal_bL25_long"/>
</dbReference>
<dbReference type="GO" id="GO:0008097">
    <property type="term" value="F:5S rRNA binding"/>
    <property type="evidence" value="ECO:0007669"/>
    <property type="project" value="InterPro"/>
</dbReference>
<keyword evidence="3 5" id="KW-0689">Ribosomal protein</keyword>
<dbReference type="SUPFAM" id="SSF50715">
    <property type="entry name" value="Ribosomal protein L25-like"/>
    <property type="match status" value="1"/>
</dbReference>
<proteinExistence type="inferred from homology"/>
<keyword evidence="9" id="KW-1185">Reference proteome</keyword>
<dbReference type="Gene3D" id="2.170.120.20">
    <property type="entry name" value="Ribosomal protein L25, beta domain"/>
    <property type="match status" value="1"/>
</dbReference>
<dbReference type="PANTHER" id="PTHR33284">
    <property type="entry name" value="RIBOSOMAL PROTEIN L25/GLN-TRNA SYNTHETASE, ANTI-CODON-BINDING DOMAIN-CONTAINING PROTEIN"/>
    <property type="match status" value="1"/>
</dbReference>
<evidence type="ECO:0000256" key="2">
    <source>
        <dbReference type="ARBA" id="ARBA00022884"/>
    </source>
</evidence>
<accession>A0A1G5Q8M1</accession>
<dbReference type="InterPro" id="IPR020930">
    <property type="entry name" value="Ribosomal_uL5_bac-type"/>
</dbReference>
<sequence length="214" mass="23401">MSEVNFNLTAEVRSDKGKGASRRLRRTGKMPAILYGTGQEPTSIVVDHDKLMHNLEHEAFYSHVLTITVDGKEESAVLKDLQRHPAKNQLIHADFQRVSANEKLRMHVPLHFIGEDIAPGVKIGSGLVTHTLTDVEVLCLPKDLPEYIEADLSRLELGQSLHLSELIVPEGVELVELMHGAGHDLPVAQIQATRASVKGGAGEEAEDEGEEAAE</sequence>
<dbReference type="EMBL" id="FMWD01000004">
    <property type="protein sequence ID" value="SCZ57916.1"/>
    <property type="molecule type" value="Genomic_DNA"/>
</dbReference>
<dbReference type="FunFam" id="2.40.240.10:FF:000002">
    <property type="entry name" value="50S ribosomal protein L25"/>
    <property type="match status" value="1"/>
</dbReference>
<dbReference type="InterPro" id="IPR020055">
    <property type="entry name" value="Ribosomal_bL25_short"/>
</dbReference>
<dbReference type="InterPro" id="IPR011035">
    <property type="entry name" value="Ribosomal_bL25/Gln-tRNA_synth"/>
</dbReference>
<dbReference type="OrthoDB" id="9806411at2"/>
<dbReference type="InterPro" id="IPR020057">
    <property type="entry name" value="Ribosomal_bL25_b-dom"/>
</dbReference>
<dbReference type="InterPro" id="IPR029751">
    <property type="entry name" value="Ribosomal_L25_dom"/>
</dbReference>
<dbReference type="Pfam" id="PF14693">
    <property type="entry name" value="Ribosomal_TL5_C"/>
    <property type="match status" value="1"/>
</dbReference>
<dbReference type="HAMAP" id="MF_01334">
    <property type="entry name" value="Ribosomal_bL25_CTC"/>
    <property type="match status" value="1"/>
</dbReference>
<comment type="function">
    <text evidence="5">This is one of the proteins that binds to the 5S RNA in the ribosome where it forms part of the central protuberance.</text>
</comment>
<evidence type="ECO:0000256" key="3">
    <source>
        <dbReference type="ARBA" id="ARBA00022980"/>
    </source>
</evidence>
<dbReference type="InterPro" id="IPR037121">
    <property type="entry name" value="Ribosomal_bL25_C"/>
</dbReference>
<gene>
    <name evidence="5" type="primary">rplY</name>
    <name evidence="5" type="synonym">ctc</name>
    <name evidence="8" type="ORF">SAMN03097708_01544</name>
</gene>